<dbReference type="PANTHER" id="PTHR43760">
    <property type="entry name" value="ENDORIBONUCLEASE-RELATED"/>
    <property type="match status" value="1"/>
</dbReference>
<dbReference type="InterPro" id="IPR035959">
    <property type="entry name" value="RutC-like_sf"/>
</dbReference>
<evidence type="ECO:0000313" key="3">
    <source>
        <dbReference type="Proteomes" id="UP000197032"/>
    </source>
</evidence>
<dbReference type="Pfam" id="PF14588">
    <property type="entry name" value="YjgF_endoribonc"/>
    <property type="match status" value="1"/>
</dbReference>
<proteinExistence type="predicted"/>
<dbReference type="AlphaFoldDB" id="A0A1Z5HSM1"/>
<gene>
    <name evidence="2" type="ORF">KKC1_14360</name>
</gene>
<protein>
    <submittedName>
        <fullName evidence="2">LysR family transcriptional regulator</fullName>
    </submittedName>
</protein>
<feature type="domain" description="Endoribonuclease L-PSP/chorismate mutase-like" evidence="1">
    <location>
        <begin position="4"/>
        <end position="131"/>
    </location>
</feature>
<dbReference type="CDD" id="cd02199">
    <property type="entry name" value="YjgF_YER057c_UK114_like_1"/>
    <property type="match status" value="1"/>
</dbReference>
<dbReference type="OrthoDB" id="9806350at2"/>
<accession>A0A1Z5HSM1</accession>
<reference evidence="3" key="1">
    <citation type="journal article" date="2017" name="Appl. Environ. Microbiol.">
        <title>Genomic analysis of Calderihabitans maritimus KKC1, a thermophilic hydrogenogenic carboxydotrophic bacterium isolated from marine sediment.</title>
        <authorList>
            <person name="Omae K."/>
            <person name="Yoneda Y."/>
            <person name="Fukuyama Y."/>
            <person name="Yoshida T."/>
            <person name="Sako Y."/>
        </authorList>
    </citation>
    <scope>NUCLEOTIDE SEQUENCE [LARGE SCALE GENOMIC DNA]</scope>
    <source>
        <strain evidence="3">KKC1</strain>
    </source>
</reference>
<evidence type="ECO:0000313" key="2">
    <source>
        <dbReference type="EMBL" id="GAW92280.1"/>
    </source>
</evidence>
<dbReference type="RefSeq" id="WP_088553672.1">
    <property type="nucleotide sequence ID" value="NZ_BDGJ01000065.1"/>
</dbReference>
<comment type="caution">
    <text evidence="2">The sequence shown here is derived from an EMBL/GenBank/DDBJ whole genome shotgun (WGS) entry which is preliminary data.</text>
</comment>
<organism evidence="2 3">
    <name type="scientific">Calderihabitans maritimus</name>
    <dbReference type="NCBI Taxonomy" id="1246530"/>
    <lineage>
        <taxon>Bacteria</taxon>
        <taxon>Bacillati</taxon>
        <taxon>Bacillota</taxon>
        <taxon>Clostridia</taxon>
        <taxon>Neomoorellales</taxon>
        <taxon>Calderihabitantaceae</taxon>
        <taxon>Calderihabitans</taxon>
    </lineage>
</organism>
<dbReference type="EMBL" id="BDGJ01000065">
    <property type="protein sequence ID" value="GAW92280.1"/>
    <property type="molecule type" value="Genomic_DNA"/>
</dbReference>
<dbReference type="Proteomes" id="UP000197032">
    <property type="component" value="Unassembled WGS sequence"/>
</dbReference>
<keyword evidence="3" id="KW-1185">Reference proteome</keyword>
<dbReference type="PANTHER" id="PTHR43760:SF1">
    <property type="entry name" value="ENDORIBONUCLEASE L-PSP_CHORISMATE MUTASE-LIKE DOMAIN-CONTAINING PROTEIN"/>
    <property type="match status" value="1"/>
</dbReference>
<name>A0A1Z5HSM1_9FIRM</name>
<dbReference type="InterPro" id="IPR013813">
    <property type="entry name" value="Endoribo_LPSP/chorism_mut-like"/>
</dbReference>
<dbReference type="Gene3D" id="3.30.1330.40">
    <property type="entry name" value="RutC-like"/>
    <property type="match status" value="1"/>
</dbReference>
<evidence type="ECO:0000259" key="1">
    <source>
        <dbReference type="Pfam" id="PF14588"/>
    </source>
</evidence>
<sequence>MIEEKLKELGLQLPEAPEPLAAYVPAVKVDKWVYTAGQIPLIGGSLKYRGKLGRDLTVEEGYKAAEICALNCLSVIKAAVGSLDQIERIVKVVGFVNSAPGFIEQPKVINGASELLGKLFGEAGQHARSAVGVNELPADAPVEIEMIVKLK</sequence>
<dbReference type="SUPFAM" id="SSF55298">
    <property type="entry name" value="YjgF-like"/>
    <property type="match status" value="1"/>
</dbReference>